<comment type="caution">
    <text evidence="1">The sequence shown here is derived from an EMBL/GenBank/DDBJ whole genome shotgun (WGS) entry which is preliminary data.</text>
</comment>
<accession>A0A2W3ZWE5</accession>
<dbReference type="AlphaFoldDB" id="A0A2W3ZWE5"/>
<sequence>MRQRKILGRPSITKSQKNKLIRLYQINNLSVRDIAKMCNMKTSTAYKYLKKANIQRSR</sequence>
<evidence type="ECO:0000313" key="2">
    <source>
        <dbReference type="Proteomes" id="UP000249828"/>
    </source>
</evidence>
<proteinExistence type="predicted"/>
<protein>
    <submittedName>
        <fullName evidence="1">Uncharacterized protein</fullName>
    </submittedName>
</protein>
<name>A0A2W3ZWE5_9ENTE</name>
<organism evidence="1 2">
    <name type="scientific">Enterococcus plantarum</name>
    <dbReference type="NCBI Taxonomy" id="1077675"/>
    <lineage>
        <taxon>Bacteria</taxon>
        <taxon>Bacillati</taxon>
        <taxon>Bacillota</taxon>
        <taxon>Bacilli</taxon>
        <taxon>Lactobacillales</taxon>
        <taxon>Enterococcaceae</taxon>
        <taxon>Enterococcus</taxon>
    </lineage>
</organism>
<keyword evidence="2" id="KW-1185">Reference proteome</keyword>
<dbReference type="EMBL" id="PIEU01000072">
    <property type="protein sequence ID" value="PZL73113.1"/>
    <property type="molecule type" value="Genomic_DNA"/>
</dbReference>
<reference evidence="1 2" key="1">
    <citation type="submission" date="2017-11" db="EMBL/GenBank/DDBJ databases">
        <title>Draft genome sequence of Enterococcus plantarum TRW2 strain isolated from lettuce.</title>
        <authorList>
            <person name="Kim E.B."/>
            <person name="Marco M.L."/>
            <person name="Williams T.R."/>
            <person name="You I.H."/>
        </authorList>
    </citation>
    <scope>NUCLEOTIDE SEQUENCE [LARGE SCALE GENOMIC DNA]</scope>
    <source>
        <strain evidence="1 2">TRW2</strain>
    </source>
</reference>
<dbReference type="Proteomes" id="UP000249828">
    <property type="component" value="Unassembled WGS sequence"/>
</dbReference>
<evidence type="ECO:0000313" key="1">
    <source>
        <dbReference type="EMBL" id="PZL73113.1"/>
    </source>
</evidence>
<gene>
    <name evidence="1" type="ORF">CI088_09460</name>
</gene>
<dbReference type="Gene3D" id="1.10.10.60">
    <property type="entry name" value="Homeodomain-like"/>
    <property type="match status" value="1"/>
</dbReference>